<gene>
    <name evidence="2" type="ORF">XENTR_v90028137mg</name>
</gene>
<protein>
    <submittedName>
        <fullName evidence="2">Uncharacterized protein</fullName>
    </submittedName>
</protein>
<accession>A0A1B8Y0Z3</accession>
<organism evidence="2">
    <name type="scientific">Xenopus tropicalis</name>
    <name type="common">Western clawed frog</name>
    <name type="synonym">Silurana tropicalis</name>
    <dbReference type="NCBI Taxonomy" id="8364"/>
    <lineage>
        <taxon>Eukaryota</taxon>
        <taxon>Metazoa</taxon>
        <taxon>Chordata</taxon>
        <taxon>Craniata</taxon>
        <taxon>Vertebrata</taxon>
        <taxon>Euteleostomi</taxon>
        <taxon>Amphibia</taxon>
        <taxon>Batrachia</taxon>
        <taxon>Anura</taxon>
        <taxon>Pipoidea</taxon>
        <taxon>Pipidae</taxon>
        <taxon>Xenopodinae</taxon>
        <taxon>Xenopus</taxon>
        <taxon>Silurana</taxon>
    </lineage>
</organism>
<reference evidence="2" key="3">
    <citation type="submission" date="2016-05" db="EMBL/GenBank/DDBJ databases">
        <title>WGS assembly of Xenopus tropicalis.</title>
        <authorList>
            <person name="Sessions A."/>
            <person name="Jenkins J."/>
            <person name="Mitros T."/>
            <person name="Lyons J.T."/>
            <person name="Dichmann D.S."/>
            <person name="Robert J."/>
            <person name="Harland R.M."/>
            <person name="Rokhsar D.S."/>
        </authorList>
    </citation>
    <scope>NUCLEOTIDE SEQUENCE</scope>
    <source>
        <strain evidence="2">Nigerian</strain>
    </source>
</reference>
<proteinExistence type="predicted"/>
<evidence type="ECO:0000256" key="1">
    <source>
        <dbReference type="SAM" id="MobiDB-lite"/>
    </source>
</evidence>
<reference evidence="2" key="2">
    <citation type="journal article" date="2010" name="Science">
        <title>The genome of the Western clawed frog Xenopus tropicalis.</title>
        <authorList>
            <person name="Hellsten U."/>
            <person name="Harland R.M."/>
            <person name="Gilchrist M.J."/>
            <person name="Hendrix D."/>
            <person name="Jurka J."/>
            <person name="Kapitonov V."/>
            <person name="Ovcharenko I."/>
            <person name="Putnam N.H."/>
            <person name="Shu S."/>
            <person name="Taher L."/>
            <person name="Blitz I.L."/>
            <person name="Blumberg B."/>
            <person name="Dichmann D.S."/>
            <person name="Dubchak I."/>
            <person name="Amaya E."/>
            <person name="Detter J.C."/>
            <person name="Fletcher R."/>
            <person name="Gerhard D.S."/>
            <person name="Goodstein D."/>
            <person name="Graves T."/>
            <person name="Grigoriev I.V."/>
            <person name="Grimwood J."/>
            <person name="Kawashima T."/>
            <person name="Lindquist E."/>
            <person name="Lucas S.M."/>
            <person name="Mead P.E."/>
            <person name="Mitros T."/>
            <person name="Ogino H."/>
            <person name="Ohta Y."/>
            <person name="Poliakov A.V."/>
            <person name="Pollet N."/>
            <person name="Robert J."/>
            <person name="Salamov A."/>
            <person name="Sater A.K."/>
            <person name="Schmutz J."/>
            <person name="Terry A."/>
            <person name="Vize P.D."/>
            <person name="Warren W.C."/>
            <person name="Wells D."/>
            <person name="Wills A."/>
            <person name="Wilson R.K."/>
            <person name="Zimmerman L.B."/>
            <person name="Zorn A.M."/>
            <person name="Grainger R."/>
            <person name="Grammer T."/>
            <person name="Khokha M.K."/>
            <person name="Richardson P.M."/>
            <person name="Rokhsar D.S."/>
        </authorList>
    </citation>
    <scope>NUCLEOTIDE SEQUENCE [LARGE SCALE GENOMIC DNA]</scope>
    <source>
        <strain evidence="2">Nigerian</strain>
    </source>
</reference>
<name>A0A1B8Y0Z3_XENTR</name>
<evidence type="ECO:0000313" key="2">
    <source>
        <dbReference type="EMBL" id="OCA16569.1"/>
    </source>
</evidence>
<sequence length="100" mass="11545">MDTQYSLPMRDPPENNARVPIMDKSHTCANTRQRPIQLRGPTSRRCAPQHPPRPPQGQDIYPLCIYSQCAQQEYPPEIRYHWGFCSLLAPRAHPEHCTPP</sequence>
<dbReference type="AlphaFoldDB" id="A0A1B8Y0Z3"/>
<feature type="region of interest" description="Disordered" evidence="1">
    <location>
        <begin position="1"/>
        <end position="57"/>
    </location>
</feature>
<dbReference type="EMBL" id="KV460590">
    <property type="protein sequence ID" value="OCA16569.1"/>
    <property type="molecule type" value="Genomic_DNA"/>
</dbReference>
<reference evidence="2" key="1">
    <citation type="submission" date="2009-11" db="EMBL/GenBank/DDBJ databases">
        <authorList>
            <consortium name="US DOE Joint Genome Institute (JGI-PGF)"/>
            <person name="Ottilar R."/>
            <person name="Schmutz J."/>
            <person name="Salamov A."/>
            <person name="Cheng J.F."/>
            <person name="Lucas S."/>
            <person name="Pitluck S."/>
            <person name="Gundlach H."/>
            <person name="Guo Y."/>
            <person name="Haberer G."/>
            <person name="Nasrallah J."/>
            <person name="Mayer K.F.X."/>
            <person name="van de Peer Y."/>
            <person name="Weigel D."/>
            <person name="Grigoriev I.V."/>
        </authorList>
    </citation>
    <scope>NUCLEOTIDE SEQUENCE</scope>
    <source>
        <strain evidence="2">Nigerian</strain>
    </source>
</reference>